<dbReference type="InterPro" id="IPR015130">
    <property type="entry name" value="Lys-AminoMut_A"/>
</dbReference>
<dbReference type="Pfam" id="PF09043">
    <property type="entry name" value="Lys-AminoMut_A"/>
    <property type="match status" value="1"/>
</dbReference>
<gene>
    <name evidence="2" type="ORF">ACFQ5G_10600</name>
</gene>
<reference evidence="3" key="1">
    <citation type="journal article" date="2019" name="Int. J. Syst. Evol. Microbiol.">
        <title>The Global Catalogue of Microorganisms (GCM) 10K type strain sequencing project: providing services to taxonomists for standard genome sequencing and annotation.</title>
        <authorList>
            <consortium name="The Broad Institute Genomics Platform"/>
            <consortium name="The Broad Institute Genome Sequencing Center for Infectious Disease"/>
            <person name="Wu L."/>
            <person name="Ma J."/>
        </authorList>
    </citation>
    <scope>NUCLEOTIDE SEQUENCE [LARGE SCALE GENOMIC DNA]</scope>
    <source>
        <strain evidence="3">CCM 7526</strain>
    </source>
</reference>
<dbReference type="InterPro" id="IPR037086">
    <property type="entry name" value="Lys-AminoMut_asu_sf"/>
</dbReference>
<organism evidence="2 3">
    <name type="scientific">Actinoplanes sichuanensis</name>
    <dbReference type="NCBI Taxonomy" id="512349"/>
    <lineage>
        <taxon>Bacteria</taxon>
        <taxon>Bacillati</taxon>
        <taxon>Actinomycetota</taxon>
        <taxon>Actinomycetes</taxon>
        <taxon>Micromonosporales</taxon>
        <taxon>Micromonosporaceae</taxon>
        <taxon>Actinoplanes</taxon>
    </lineage>
</organism>
<dbReference type="EMBL" id="JBHTMK010000013">
    <property type="protein sequence ID" value="MFD1365791.1"/>
    <property type="molecule type" value="Genomic_DNA"/>
</dbReference>
<evidence type="ECO:0000313" key="3">
    <source>
        <dbReference type="Proteomes" id="UP001597183"/>
    </source>
</evidence>
<dbReference type="InterPro" id="IPR016176">
    <property type="entry name" value="Cbl-dep_enz_cat"/>
</dbReference>
<accession>A0ABW4A4Y7</accession>
<protein>
    <submittedName>
        <fullName evidence="2">Lysine 5,6-aminomutase subunit alpha</fullName>
    </submittedName>
</protein>
<name>A0ABW4A4Y7_9ACTN</name>
<dbReference type="RefSeq" id="WP_317792609.1">
    <property type="nucleotide sequence ID" value="NZ_AP028461.1"/>
</dbReference>
<dbReference type="SUPFAM" id="SSF51703">
    <property type="entry name" value="Cobalamin (vitamin B12)-dependent enzymes"/>
    <property type="match status" value="1"/>
</dbReference>
<evidence type="ECO:0000313" key="2">
    <source>
        <dbReference type="EMBL" id="MFD1365791.1"/>
    </source>
</evidence>
<proteinExistence type="predicted"/>
<feature type="domain" description="D-Lysine 5,6-aminomutase alpha subunit" evidence="1">
    <location>
        <begin position="5"/>
        <end position="509"/>
    </location>
</feature>
<dbReference type="Gene3D" id="3.20.20.440">
    <property type="entry name" value="D-Lysine 5,6-aminomutase alpha subunit"/>
    <property type="match status" value="1"/>
</dbReference>
<dbReference type="Proteomes" id="UP001597183">
    <property type="component" value="Unassembled WGS sequence"/>
</dbReference>
<evidence type="ECO:0000259" key="1">
    <source>
        <dbReference type="Pfam" id="PF09043"/>
    </source>
</evidence>
<sequence length="510" mass="55481">MAGKLDLDPAVVARARALAVRAGQPVVDLARSHTTVSVERAVLRLAGVTGADPDGIPWVNRLVDAVRADVGLGHGVAVPVFHAMETAGVEDVTVLAQKAAAGSIRFTMPARPAKARQRAERATAAGLKTIDRRRAERDRLIKRFGDPKQRPWIYLIVATGDIYEDIPQAQAAARAGADVIAVIRSTGQSLLDYVPEGATREGFAGTYATQENFRLMRAALDETSKEVGRYVRLTNYASGLCMPEIATLAGLQRLDMMLNDSMYGILFRDINPIRTFVDQRFSRQIHARAGIIINTGEDNYLTTADAVDAAHTVTVSQLMNEYFAHEAGLADWQLGLGHAFEINPDLPDSFRLELAHALLARELFPDAPLKWMPPTKHMTGDVFRGNLLDGFFNLAGALTGQGILLVGMMTEAVVTPWLSDRDIALQNVRYVLNGAGNLHEDFTPGPFIRGRADQVLSEAIDLLEKIVDDGMLNAIADGTFGIMKRPADRGKGLDGVSKIDEDYYNPAVES</sequence>
<comment type="caution">
    <text evidence="2">The sequence shown here is derived from an EMBL/GenBank/DDBJ whole genome shotgun (WGS) entry which is preliminary data.</text>
</comment>
<keyword evidence="3" id="KW-1185">Reference proteome</keyword>